<feature type="chain" id="PRO_5028218831" description="Lipoprotein" evidence="1">
    <location>
        <begin position="26"/>
        <end position="66"/>
    </location>
</feature>
<accession>A0A7C3Z4Z0</accession>
<keyword evidence="1" id="KW-0732">Signal</keyword>
<dbReference type="EMBL" id="DTMF01000365">
    <property type="protein sequence ID" value="HGF35668.1"/>
    <property type="molecule type" value="Genomic_DNA"/>
</dbReference>
<comment type="caution">
    <text evidence="2">The sequence shown here is derived from an EMBL/GenBank/DDBJ whole genome shotgun (WGS) entry which is preliminary data.</text>
</comment>
<gene>
    <name evidence="2" type="ORF">ENW96_15015</name>
</gene>
<dbReference type="AlphaFoldDB" id="A0A7C3Z4Z0"/>
<evidence type="ECO:0000313" key="2">
    <source>
        <dbReference type="EMBL" id="HGF35668.1"/>
    </source>
</evidence>
<proteinExistence type="predicted"/>
<organism evidence="2">
    <name type="scientific">Desulfobacca acetoxidans</name>
    <dbReference type="NCBI Taxonomy" id="60893"/>
    <lineage>
        <taxon>Bacteria</taxon>
        <taxon>Pseudomonadati</taxon>
        <taxon>Thermodesulfobacteriota</taxon>
        <taxon>Desulfobaccia</taxon>
        <taxon>Desulfobaccales</taxon>
        <taxon>Desulfobaccaceae</taxon>
        <taxon>Desulfobacca</taxon>
    </lineage>
</organism>
<evidence type="ECO:0008006" key="3">
    <source>
        <dbReference type="Google" id="ProtNLM"/>
    </source>
</evidence>
<feature type="signal peptide" evidence="1">
    <location>
        <begin position="1"/>
        <end position="25"/>
    </location>
</feature>
<name>A0A7C3Z4Z0_9BACT</name>
<dbReference type="PROSITE" id="PS51257">
    <property type="entry name" value="PROKAR_LIPOPROTEIN"/>
    <property type="match status" value="1"/>
</dbReference>
<sequence length="66" mass="6891">MKPIAKTLLGIILLVWLLASGCATETAVTARTTPGTGPDPFYRDSWWGTDPVCSPGCPPGMPPGGY</sequence>
<protein>
    <recommendedName>
        <fullName evidence="3">Lipoprotein</fullName>
    </recommendedName>
</protein>
<evidence type="ECO:0000256" key="1">
    <source>
        <dbReference type="SAM" id="SignalP"/>
    </source>
</evidence>
<reference evidence="2" key="1">
    <citation type="journal article" date="2020" name="mSystems">
        <title>Genome- and Community-Level Interaction Insights into Carbon Utilization and Element Cycling Functions of Hydrothermarchaeota in Hydrothermal Sediment.</title>
        <authorList>
            <person name="Zhou Z."/>
            <person name="Liu Y."/>
            <person name="Xu W."/>
            <person name="Pan J."/>
            <person name="Luo Z.H."/>
            <person name="Li M."/>
        </authorList>
    </citation>
    <scope>NUCLEOTIDE SEQUENCE [LARGE SCALE GENOMIC DNA]</scope>
    <source>
        <strain evidence="2">SpSt-897</strain>
    </source>
</reference>